<evidence type="ECO:0000259" key="3">
    <source>
        <dbReference type="PROSITE" id="PS51730"/>
    </source>
</evidence>
<dbReference type="PROSITE" id="PS51730">
    <property type="entry name" value="GNAT_ATAT"/>
    <property type="match status" value="1"/>
</dbReference>
<dbReference type="GO" id="GO:0005874">
    <property type="term" value="C:microtubule"/>
    <property type="evidence" value="ECO:0007669"/>
    <property type="project" value="InterPro"/>
</dbReference>
<name>A0A3P6HLC6_MESCO</name>
<dbReference type="Proteomes" id="UP000267029">
    <property type="component" value="Unassembled WGS sequence"/>
</dbReference>
<feature type="domain" description="N-acetyltransferase" evidence="3">
    <location>
        <begin position="1"/>
        <end position="77"/>
    </location>
</feature>
<dbReference type="AlphaFoldDB" id="A0A3P6HLC6"/>
<evidence type="ECO:0000256" key="2">
    <source>
        <dbReference type="ARBA" id="ARBA00023315"/>
    </source>
</evidence>
<dbReference type="Gene3D" id="3.40.630.30">
    <property type="match status" value="1"/>
</dbReference>
<reference evidence="4 5" key="1">
    <citation type="submission" date="2018-10" db="EMBL/GenBank/DDBJ databases">
        <authorList>
            <consortium name="Pathogen Informatics"/>
        </authorList>
    </citation>
    <scope>NUCLEOTIDE SEQUENCE [LARGE SCALE GENOMIC DNA]</scope>
</reference>
<keyword evidence="5" id="KW-1185">Reference proteome</keyword>
<keyword evidence="2" id="KW-0012">Acyltransferase</keyword>
<dbReference type="GO" id="GO:0019799">
    <property type="term" value="F:tubulin N-acetyltransferase activity"/>
    <property type="evidence" value="ECO:0007669"/>
    <property type="project" value="InterPro"/>
</dbReference>
<dbReference type="InterPro" id="IPR038746">
    <property type="entry name" value="Atat"/>
</dbReference>
<dbReference type="STRING" id="53468.A0A3P6HLC6"/>
<organism evidence="4 5">
    <name type="scientific">Mesocestoides corti</name>
    <name type="common">Flatworm</name>
    <dbReference type="NCBI Taxonomy" id="53468"/>
    <lineage>
        <taxon>Eukaryota</taxon>
        <taxon>Metazoa</taxon>
        <taxon>Spiralia</taxon>
        <taxon>Lophotrochozoa</taxon>
        <taxon>Platyhelminthes</taxon>
        <taxon>Cestoda</taxon>
        <taxon>Eucestoda</taxon>
        <taxon>Cyclophyllidea</taxon>
        <taxon>Mesocestoididae</taxon>
        <taxon>Mesocestoides</taxon>
    </lineage>
</organism>
<proteinExistence type="predicted"/>
<dbReference type="PANTHER" id="PTHR12327">
    <property type="entry name" value="ALPHA-TUBULIN N-ACETYLTRANSFERASE 1"/>
    <property type="match status" value="1"/>
</dbReference>
<protein>
    <recommendedName>
        <fullName evidence="3">N-acetyltransferase domain-containing protein</fullName>
    </recommendedName>
</protein>
<dbReference type="OrthoDB" id="447510at2759"/>
<dbReference type="Pfam" id="PF05301">
    <property type="entry name" value="Acetyltransf_16"/>
    <property type="match status" value="1"/>
</dbReference>
<evidence type="ECO:0000313" key="4">
    <source>
        <dbReference type="EMBL" id="VDD79755.1"/>
    </source>
</evidence>
<evidence type="ECO:0000313" key="5">
    <source>
        <dbReference type="Proteomes" id="UP000267029"/>
    </source>
</evidence>
<dbReference type="PANTHER" id="PTHR12327:SF0">
    <property type="entry name" value="ALPHA-TUBULIN N-ACETYLTRANSFERASE 1"/>
    <property type="match status" value="1"/>
</dbReference>
<sequence length="77" mass="9262">MDTNFLLSFLKVGEKKLFLFNNYGEYFEVEPVCVLDFYIKEECQRKGYGRELFEDIQKIELILACLMKTLILFDEIY</sequence>
<gene>
    <name evidence="4" type="ORF">MCOS_LOCUS5758</name>
</gene>
<dbReference type="EMBL" id="UXSR01005211">
    <property type="protein sequence ID" value="VDD79755.1"/>
    <property type="molecule type" value="Genomic_DNA"/>
</dbReference>
<keyword evidence="1" id="KW-0808">Transferase</keyword>
<evidence type="ECO:0000256" key="1">
    <source>
        <dbReference type="ARBA" id="ARBA00022679"/>
    </source>
</evidence>
<accession>A0A3P6HLC6</accession>
<dbReference type="InterPro" id="IPR007965">
    <property type="entry name" value="GNAT_ATAT"/>
</dbReference>